<gene>
    <name evidence="3" type="ORF">LUZ62_036248</name>
</gene>
<evidence type="ECO:0000313" key="4">
    <source>
        <dbReference type="Proteomes" id="UP001140206"/>
    </source>
</evidence>
<sequence length="318" mass="36162">MESDKQENNNNNNNNAVGSDTANLPEECVAIMVSLTSPRDACRLSAVSSTFRSAAESDVVWARFLPSDYISLLSRAVHPVRYASKRELFFLLSGRHILIDRGKMSFGLEKSSGARCYMLSARTLSIVWGDTPQYWRWISLPDSRFSEVAELINVHWLEIRGKIQSKLLSGKTKYAAYLVYKINGHGSRSFSFQPQETAVIVGDHISNHTVSLANKDETCRNTIMFRNFLRWRGVLTLPYIEDEDNDVFDDADDADDDETVDIAGSSHLRIDGWMEVELGEFYNNEGENSEVEMSFMEVKGRHWKRGLLVQGIEIRPKF</sequence>
<accession>A0AAV8EUY3</accession>
<dbReference type="Gene3D" id="1.20.1280.50">
    <property type="match status" value="1"/>
</dbReference>
<dbReference type="PROSITE" id="PS50181">
    <property type="entry name" value="FBOX"/>
    <property type="match status" value="1"/>
</dbReference>
<feature type="region of interest" description="Disordered" evidence="1">
    <location>
        <begin position="1"/>
        <end position="20"/>
    </location>
</feature>
<dbReference type="InterPro" id="IPR036047">
    <property type="entry name" value="F-box-like_dom_sf"/>
</dbReference>
<dbReference type="InterPro" id="IPR025886">
    <property type="entry name" value="PP2-like"/>
</dbReference>
<evidence type="ECO:0000259" key="2">
    <source>
        <dbReference type="PROSITE" id="PS50181"/>
    </source>
</evidence>
<dbReference type="Pfam" id="PF12937">
    <property type="entry name" value="F-box-like"/>
    <property type="match status" value="1"/>
</dbReference>
<dbReference type="PANTHER" id="PTHR32278">
    <property type="entry name" value="F-BOX DOMAIN-CONTAINING PROTEIN"/>
    <property type="match status" value="1"/>
</dbReference>
<feature type="domain" description="F-box" evidence="2">
    <location>
        <begin position="18"/>
        <end position="64"/>
    </location>
</feature>
<comment type="caution">
    <text evidence="3">The sequence shown here is derived from an EMBL/GenBank/DDBJ whole genome shotgun (WGS) entry which is preliminary data.</text>
</comment>
<dbReference type="SUPFAM" id="SSF81383">
    <property type="entry name" value="F-box domain"/>
    <property type="match status" value="1"/>
</dbReference>
<dbReference type="PANTHER" id="PTHR32278:SF111">
    <property type="entry name" value="F-BOX PROTEIN PP2-B12-RELATED"/>
    <property type="match status" value="1"/>
</dbReference>
<dbReference type="AlphaFoldDB" id="A0AAV8EUY3"/>
<reference evidence="3" key="1">
    <citation type="submission" date="2022-08" db="EMBL/GenBank/DDBJ databases">
        <authorList>
            <person name="Marques A."/>
        </authorList>
    </citation>
    <scope>NUCLEOTIDE SEQUENCE</scope>
    <source>
        <strain evidence="3">RhyPub2mFocal</strain>
        <tissue evidence="3">Leaves</tissue>
    </source>
</reference>
<protein>
    <submittedName>
        <fullName evidence="3">F-box protein</fullName>
    </submittedName>
</protein>
<dbReference type="InterPro" id="IPR001810">
    <property type="entry name" value="F-box_dom"/>
</dbReference>
<proteinExistence type="predicted"/>
<dbReference type="EMBL" id="JAMFTS010000002">
    <property type="protein sequence ID" value="KAJ4785002.1"/>
    <property type="molecule type" value="Genomic_DNA"/>
</dbReference>
<dbReference type="Pfam" id="PF14299">
    <property type="entry name" value="PP2"/>
    <property type="match status" value="1"/>
</dbReference>
<dbReference type="Proteomes" id="UP001140206">
    <property type="component" value="Chromosome 2"/>
</dbReference>
<dbReference type="CDD" id="cd22162">
    <property type="entry name" value="F-box_AtSKIP3-like"/>
    <property type="match status" value="1"/>
</dbReference>
<keyword evidence="4" id="KW-1185">Reference proteome</keyword>
<evidence type="ECO:0000313" key="3">
    <source>
        <dbReference type="EMBL" id="KAJ4785002.1"/>
    </source>
</evidence>
<evidence type="ECO:0000256" key="1">
    <source>
        <dbReference type="SAM" id="MobiDB-lite"/>
    </source>
</evidence>
<name>A0AAV8EUY3_9POAL</name>
<organism evidence="3 4">
    <name type="scientific">Rhynchospora pubera</name>
    <dbReference type="NCBI Taxonomy" id="906938"/>
    <lineage>
        <taxon>Eukaryota</taxon>
        <taxon>Viridiplantae</taxon>
        <taxon>Streptophyta</taxon>
        <taxon>Embryophyta</taxon>
        <taxon>Tracheophyta</taxon>
        <taxon>Spermatophyta</taxon>
        <taxon>Magnoliopsida</taxon>
        <taxon>Liliopsida</taxon>
        <taxon>Poales</taxon>
        <taxon>Cyperaceae</taxon>
        <taxon>Cyperoideae</taxon>
        <taxon>Rhynchosporeae</taxon>
        <taxon>Rhynchospora</taxon>
    </lineage>
</organism>